<dbReference type="EMBL" id="LAZR01054518">
    <property type="protein sequence ID" value="KKK78373.1"/>
    <property type="molecule type" value="Genomic_DNA"/>
</dbReference>
<proteinExistence type="predicted"/>
<comment type="caution">
    <text evidence="1">The sequence shown here is derived from an EMBL/GenBank/DDBJ whole genome shotgun (WGS) entry which is preliminary data.</text>
</comment>
<protein>
    <submittedName>
        <fullName evidence="1">Uncharacterized protein</fullName>
    </submittedName>
</protein>
<evidence type="ECO:0000313" key="1">
    <source>
        <dbReference type="EMBL" id="KKK78373.1"/>
    </source>
</evidence>
<reference evidence="1" key="1">
    <citation type="journal article" date="2015" name="Nature">
        <title>Complex archaea that bridge the gap between prokaryotes and eukaryotes.</title>
        <authorList>
            <person name="Spang A."/>
            <person name="Saw J.H."/>
            <person name="Jorgensen S.L."/>
            <person name="Zaremba-Niedzwiedzka K."/>
            <person name="Martijn J."/>
            <person name="Lind A.E."/>
            <person name="van Eijk R."/>
            <person name="Schleper C."/>
            <person name="Guy L."/>
            <person name="Ettema T.J."/>
        </authorList>
    </citation>
    <scope>NUCLEOTIDE SEQUENCE</scope>
</reference>
<name>A0A0F8YAH2_9ZZZZ</name>
<organism evidence="1">
    <name type="scientific">marine sediment metagenome</name>
    <dbReference type="NCBI Taxonomy" id="412755"/>
    <lineage>
        <taxon>unclassified sequences</taxon>
        <taxon>metagenomes</taxon>
        <taxon>ecological metagenomes</taxon>
    </lineage>
</organism>
<dbReference type="AlphaFoldDB" id="A0A0F8YAH2"/>
<sequence length="93" mass="10974">MIFQLTENDESSYYVPFGIGYTDGERFRTRRISDQSELSSEIKSNFKIEEYQQVRSNPSKQLNNKLVCVCKKDDYKKMAFAFILQRIYPVLGK</sequence>
<gene>
    <name evidence="1" type="ORF">LCGC14_2844230</name>
</gene>
<accession>A0A0F8YAH2</accession>